<keyword evidence="5" id="KW-1185">Reference proteome</keyword>
<accession>A0A1I3UTF7</accession>
<evidence type="ECO:0000256" key="1">
    <source>
        <dbReference type="SAM" id="MobiDB-lite"/>
    </source>
</evidence>
<dbReference type="EMBL" id="FOQO01000015">
    <property type="protein sequence ID" value="SFJ85131.1"/>
    <property type="molecule type" value="Genomic_DNA"/>
</dbReference>
<dbReference type="RefSeq" id="WP_090631863.1">
    <property type="nucleotide sequence ID" value="NZ_FOQO01000015.1"/>
</dbReference>
<sequence length="390" mass="45261">MEINTIWKANDRVLVHVIFWLCIVAFLTTLFEVGGPGFKVAFNTVMMLFPVHVVYFYTLSYVIIPKYLYTRKFLQLTLSFVLLAVGCLLAYRVIEILFADPYFFKEMRKVNPNWQWQKIEGTFLKQLTNMEYMIHGLEQSNSVVWIALVIKFFRMWYERKQVALQAELNFLKSQIHPHFLFNTLNNLYALTLDQSPKSSEVVLGLSDILRYMLYECNADYVSLKRDVAIIQNYLTLEQLRYGDRLDLNFSIKGSITDQRIAPLLMIPLIENAFKHGASEMTEEAWINIDLDVDAYRLKLKVSNSKPGQPIERDAACGNIGLQNLKKRLELMYPETHLFTTYDEQDMYLAILQINFGAVPNLITTAERETSSDSGHAGTMFSKPKTSRSWK</sequence>
<keyword evidence="2" id="KW-1133">Transmembrane helix</keyword>
<keyword evidence="4" id="KW-0808">Transferase</keyword>
<organism evidence="4 5">
    <name type="scientific">Parapedobacter indicus</name>
    <dbReference type="NCBI Taxonomy" id="1477437"/>
    <lineage>
        <taxon>Bacteria</taxon>
        <taxon>Pseudomonadati</taxon>
        <taxon>Bacteroidota</taxon>
        <taxon>Sphingobacteriia</taxon>
        <taxon>Sphingobacteriales</taxon>
        <taxon>Sphingobacteriaceae</taxon>
        <taxon>Parapedobacter</taxon>
    </lineage>
</organism>
<feature type="transmembrane region" description="Helical" evidence="2">
    <location>
        <begin position="12"/>
        <end position="34"/>
    </location>
</feature>
<reference evidence="4 5" key="1">
    <citation type="submission" date="2016-10" db="EMBL/GenBank/DDBJ databases">
        <authorList>
            <person name="de Groot N.N."/>
        </authorList>
    </citation>
    <scope>NUCLEOTIDE SEQUENCE [LARGE SCALE GENOMIC DNA]</scope>
    <source>
        <strain evidence="4 5">RK1</strain>
    </source>
</reference>
<protein>
    <submittedName>
        <fullName evidence="4">Histidine kinase</fullName>
    </submittedName>
</protein>
<dbReference type="PANTHER" id="PTHR34220">
    <property type="entry name" value="SENSOR HISTIDINE KINASE YPDA"/>
    <property type="match status" value="1"/>
</dbReference>
<keyword evidence="2" id="KW-0472">Membrane</keyword>
<dbReference type="InterPro" id="IPR050640">
    <property type="entry name" value="Bact_2-comp_sensor_kinase"/>
</dbReference>
<dbReference type="GO" id="GO:0000155">
    <property type="term" value="F:phosphorelay sensor kinase activity"/>
    <property type="evidence" value="ECO:0007669"/>
    <property type="project" value="InterPro"/>
</dbReference>
<proteinExistence type="predicted"/>
<keyword evidence="4" id="KW-0418">Kinase</keyword>
<dbReference type="STRING" id="1477437.SAMN05444682_11515"/>
<feature type="region of interest" description="Disordered" evidence="1">
    <location>
        <begin position="366"/>
        <end position="390"/>
    </location>
</feature>
<feature type="domain" description="Signal transduction histidine kinase internal region" evidence="3">
    <location>
        <begin position="166"/>
        <end position="245"/>
    </location>
</feature>
<evidence type="ECO:0000313" key="4">
    <source>
        <dbReference type="EMBL" id="SFJ85131.1"/>
    </source>
</evidence>
<dbReference type="Gene3D" id="3.30.565.10">
    <property type="entry name" value="Histidine kinase-like ATPase, C-terminal domain"/>
    <property type="match status" value="1"/>
</dbReference>
<dbReference type="Proteomes" id="UP000198670">
    <property type="component" value="Unassembled WGS sequence"/>
</dbReference>
<dbReference type="AlphaFoldDB" id="A0A1I3UTF7"/>
<feature type="transmembrane region" description="Helical" evidence="2">
    <location>
        <begin position="40"/>
        <end position="64"/>
    </location>
</feature>
<gene>
    <name evidence="4" type="ORF">SAMN05444682_11515</name>
</gene>
<dbReference type="OrthoDB" id="9792992at2"/>
<name>A0A1I3UTF7_9SPHI</name>
<evidence type="ECO:0000259" key="3">
    <source>
        <dbReference type="Pfam" id="PF06580"/>
    </source>
</evidence>
<dbReference type="PANTHER" id="PTHR34220:SF7">
    <property type="entry name" value="SENSOR HISTIDINE KINASE YPDA"/>
    <property type="match status" value="1"/>
</dbReference>
<evidence type="ECO:0000256" key="2">
    <source>
        <dbReference type="SAM" id="Phobius"/>
    </source>
</evidence>
<dbReference type="Pfam" id="PF06580">
    <property type="entry name" value="His_kinase"/>
    <property type="match status" value="1"/>
</dbReference>
<keyword evidence="2" id="KW-0812">Transmembrane</keyword>
<dbReference type="InterPro" id="IPR036890">
    <property type="entry name" value="HATPase_C_sf"/>
</dbReference>
<feature type="transmembrane region" description="Helical" evidence="2">
    <location>
        <begin position="76"/>
        <end position="94"/>
    </location>
</feature>
<dbReference type="InterPro" id="IPR010559">
    <property type="entry name" value="Sig_transdc_His_kin_internal"/>
</dbReference>
<evidence type="ECO:0000313" key="5">
    <source>
        <dbReference type="Proteomes" id="UP000198670"/>
    </source>
</evidence>
<dbReference type="GO" id="GO:0016020">
    <property type="term" value="C:membrane"/>
    <property type="evidence" value="ECO:0007669"/>
    <property type="project" value="InterPro"/>
</dbReference>